<dbReference type="Proteomes" id="UP000076574">
    <property type="component" value="Unassembled WGS sequence"/>
</dbReference>
<dbReference type="GO" id="GO:0005886">
    <property type="term" value="C:plasma membrane"/>
    <property type="evidence" value="ECO:0007669"/>
    <property type="project" value="UniProtKB-SubCell"/>
</dbReference>
<gene>
    <name evidence="9" type="ORF">A4A58_06995</name>
</gene>
<keyword evidence="6" id="KW-0812">Transmembrane</keyword>
<evidence type="ECO:0000313" key="10">
    <source>
        <dbReference type="Proteomes" id="UP000076574"/>
    </source>
</evidence>
<protein>
    <submittedName>
        <fullName evidence="9">Chemotaxis protein</fullName>
    </submittedName>
</protein>
<name>A0A161R2P8_9BRAD</name>
<dbReference type="OrthoDB" id="5179380at2"/>
<dbReference type="PROSITE" id="PS50111">
    <property type="entry name" value="CHEMOTAXIS_TRANSDUC_2"/>
    <property type="match status" value="1"/>
</dbReference>
<dbReference type="GO" id="GO:0006935">
    <property type="term" value="P:chemotaxis"/>
    <property type="evidence" value="ECO:0007669"/>
    <property type="project" value="InterPro"/>
</dbReference>
<sequence>MTNLCFLSRAQLSTLVVIAGSALALVLQFFGLSLAAMVCQAVAIAAAIVALILMGKTARLIEKARIACQRIAQGDFEARILEIPVRGVTGELLHSVNDMIDGCDAFVRESTAAMAALNDNKYYRRILPGGLHGGLLHGAKAMNAATDNIADRIRNFERQTSQLESTVGGIVSALDSGAVEMSSTAGNLRTGASSTLTRVTSVAAASEQASANMQSVASATARLSSSASEVGADVNRSAAIAGRAVERVADAASNVDVLRAVAVRISEVVTSINVIASQTNLLALNATIEAARAGDAGRGFAVVAHEVKALATQTANFTAEIEKEIGQVQSATDKVSSSITEIGTVIAEVNEITGKVASASEAQSAATADIARNIDEAFAVVREISTNIQQLATTAKDTEQLATSTMVASGDLSSQSGLLTKEIRSYLGDARQNLVRQAAAR</sequence>
<feature type="domain" description="T-SNARE coiled-coil homology" evidence="8">
    <location>
        <begin position="329"/>
        <end position="391"/>
    </location>
</feature>
<dbReference type="Gene3D" id="6.10.340.10">
    <property type="match status" value="1"/>
</dbReference>
<evidence type="ECO:0000256" key="5">
    <source>
        <dbReference type="PROSITE-ProRule" id="PRU00284"/>
    </source>
</evidence>
<reference evidence="9 10" key="1">
    <citation type="submission" date="2016-03" db="EMBL/GenBank/DDBJ databases">
        <title>Microsymbionts genomes from the relict species Vavilovia formosa (Stev.) Fed.</title>
        <authorList>
            <person name="Kopat V."/>
            <person name="Chirak E."/>
            <person name="Kimeklis A."/>
            <person name="Andronov E."/>
        </authorList>
    </citation>
    <scope>NUCLEOTIDE SEQUENCE [LARGE SCALE GENOMIC DNA]</scope>
    <source>
        <strain evidence="9 10">Vaf07</strain>
    </source>
</reference>
<dbReference type="InterPro" id="IPR000727">
    <property type="entry name" value="T_SNARE_dom"/>
</dbReference>
<dbReference type="SMART" id="SM00283">
    <property type="entry name" value="MA"/>
    <property type="match status" value="1"/>
</dbReference>
<dbReference type="Pfam" id="PF00015">
    <property type="entry name" value="MCPsignal"/>
    <property type="match status" value="1"/>
</dbReference>
<comment type="similarity">
    <text evidence="4">Belongs to the methyl-accepting chemotaxis (MCP) protein family.</text>
</comment>
<comment type="caution">
    <text evidence="9">The sequence shown here is derived from an EMBL/GenBank/DDBJ whole genome shotgun (WGS) entry which is preliminary data.</text>
</comment>
<dbReference type="Gene3D" id="1.10.287.950">
    <property type="entry name" value="Methyl-accepting chemotaxis protein"/>
    <property type="match status" value="1"/>
</dbReference>
<evidence type="ECO:0000259" key="8">
    <source>
        <dbReference type="PROSITE" id="PS50192"/>
    </source>
</evidence>
<feature type="domain" description="Methyl-accepting transducer" evidence="7">
    <location>
        <begin position="170"/>
        <end position="399"/>
    </location>
</feature>
<feature type="transmembrane region" description="Helical" evidence="6">
    <location>
        <begin position="34"/>
        <end position="55"/>
    </location>
</feature>
<evidence type="ECO:0000259" key="7">
    <source>
        <dbReference type="PROSITE" id="PS50111"/>
    </source>
</evidence>
<dbReference type="PRINTS" id="PR00260">
    <property type="entry name" value="CHEMTRNSDUCR"/>
</dbReference>
<keyword evidence="6" id="KW-1133">Transmembrane helix</keyword>
<accession>A0A161R2P8</accession>
<dbReference type="InterPro" id="IPR004090">
    <property type="entry name" value="Chemotax_Me-accpt_rcpt"/>
</dbReference>
<dbReference type="GO" id="GO:0007165">
    <property type="term" value="P:signal transduction"/>
    <property type="evidence" value="ECO:0007669"/>
    <property type="project" value="UniProtKB-KW"/>
</dbReference>
<dbReference type="RefSeq" id="WP_068733212.1">
    <property type="nucleotide sequence ID" value="NZ_LVYV01000012.1"/>
</dbReference>
<dbReference type="InterPro" id="IPR004089">
    <property type="entry name" value="MCPsignal_dom"/>
</dbReference>
<dbReference type="STRING" id="943830.A4A58_06995"/>
<evidence type="ECO:0000256" key="3">
    <source>
        <dbReference type="ARBA" id="ARBA00023224"/>
    </source>
</evidence>
<dbReference type="EMBL" id="LVYV01000012">
    <property type="protein sequence ID" value="KZD23131.1"/>
    <property type="molecule type" value="Genomic_DNA"/>
</dbReference>
<dbReference type="AlphaFoldDB" id="A0A161R2P8"/>
<keyword evidence="10" id="KW-1185">Reference proteome</keyword>
<dbReference type="SUPFAM" id="SSF58104">
    <property type="entry name" value="Methyl-accepting chemotaxis protein (MCP) signaling domain"/>
    <property type="match status" value="1"/>
</dbReference>
<comment type="subcellular location">
    <subcellularLocation>
        <location evidence="1">Cell inner membrane</location>
        <topology evidence="1">Multi-pass membrane protein</topology>
    </subcellularLocation>
</comment>
<dbReference type="PROSITE" id="PS50192">
    <property type="entry name" value="T_SNARE"/>
    <property type="match status" value="1"/>
</dbReference>
<keyword evidence="2" id="KW-0997">Cell inner membrane</keyword>
<organism evidence="9 10">
    <name type="scientific">Tardiphaga robiniae</name>
    <dbReference type="NCBI Taxonomy" id="943830"/>
    <lineage>
        <taxon>Bacteria</taxon>
        <taxon>Pseudomonadati</taxon>
        <taxon>Pseudomonadota</taxon>
        <taxon>Alphaproteobacteria</taxon>
        <taxon>Hyphomicrobiales</taxon>
        <taxon>Nitrobacteraceae</taxon>
        <taxon>Tardiphaga</taxon>
    </lineage>
</organism>
<keyword evidence="6" id="KW-0472">Membrane</keyword>
<evidence type="ECO:0000256" key="4">
    <source>
        <dbReference type="ARBA" id="ARBA00029447"/>
    </source>
</evidence>
<evidence type="ECO:0000313" key="9">
    <source>
        <dbReference type="EMBL" id="KZD23131.1"/>
    </source>
</evidence>
<evidence type="ECO:0000256" key="6">
    <source>
        <dbReference type="SAM" id="Phobius"/>
    </source>
</evidence>
<keyword evidence="3 5" id="KW-0807">Transducer</keyword>
<dbReference type="PANTHER" id="PTHR32089:SF112">
    <property type="entry name" value="LYSOZYME-LIKE PROTEIN-RELATED"/>
    <property type="match status" value="1"/>
</dbReference>
<dbReference type="GO" id="GO:0004888">
    <property type="term" value="F:transmembrane signaling receptor activity"/>
    <property type="evidence" value="ECO:0007669"/>
    <property type="project" value="InterPro"/>
</dbReference>
<dbReference type="PANTHER" id="PTHR32089">
    <property type="entry name" value="METHYL-ACCEPTING CHEMOTAXIS PROTEIN MCPB"/>
    <property type="match status" value="1"/>
</dbReference>
<proteinExistence type="inferred from homology"/>
<keyword evidence="2" id="KW-1003">Cell membrane</keyword>
<evidence type="ECO:0000256" key="2">
    <source>
        <dbReference type="ARBA" id="ARBA00022519"/>
    </source>
</evidence>
<evidence type="ECO:0000256" key="1">
    <source>
        <dbReference type="ARBA" id="ARBA00004429"/>
    </source>
</evidence>